<keyword evidence="7" id="KW-0732">Signal</keyword>
<feature type="domain" description="TonB-dependent receptor plug" evidence="8">
    <location>
        <begin position="134"/>
        <end position="241"/>
    </location>
</feature>
<proteinExistence type="predicted"/>
<sequence>MKNLFTRLMLIVAMCLPVHLSWGQGSTTASMSGVVTDDTGAGLVGATVVAVHTPTNTQYAASTDANGRYNFQNMRVGGPYSVTTSYVGYQEQRKEGLRLVLGQNLIVDFTLSSGAVGLNEVQVVGSRNAILNSDRTGAATTISNEQIATLPTVTRGINDFVRLTPQADIKGSAISIAGINNRFNQLTIDGAVSNDVFGLSDTGTNGGSTGTSPISLDAIEQFSVQIAPFDVRLGGFAGGGISAVTRSGTNEFTGSAYYFFRNEDLAGKTPVGLLSEGQERLKYNEFTDKQYGLRVGGPIIKDKLFFFLNAEKTERVTPLSFAPGQAGSEFTVAELETIATRARELGYDPGSFINQEETGSSEKFFARLDWNLSDIHKLTARYSYTFGETTQLSRSARTVTFSNGAILRESTTNSGVIELNSRFSNTISNNFIAGYTRVREPRTAPGAAFPRVTIRMSGSRTVNLGTEAFSTVNQLDQDIFTLTDNLSVFAGKHTFTFGTHNELYSMYNAFIGQAFGDYQFGDSPAAGTTPARTAIENWNLGLANSLVYQYSRTSDPREGAKFKAMQIGFYAQDEFQITDNLKLTGGMRLDIPLYLDKPLENTDFNNSVLAQQYNVKTNRMPKAALMWSPRVGFNWDVTGDRSTQVRGGTGVFTSRFPFVWAGGAFTQSGVLLDQNRINTATGAPADVQFIADPNGQPKKASASGPGGVITVIDNDFKLPQIARSNIAIDQQLPFGFVGTAEFLYSKNINSFRFTNINLVNPSETLAGADNRLLYPASIPARKRLTQYDEVVYIDNVNEGYSWTATAQLQKTFESGFYASLAYSYTESKDLFPGTSSQNHSNYYRVASVNGSNNVELGFSPYNVGSRIVGAVSYRKEYLGFLGTSVTLFYTGQSGPGYSYLVRGDLNRSVLGTSASNQFSLMYIPRNASEIQFDGTPEQQATQWTQLNNFIESQEYLRERRGEYAERNAARTPFTHQFDLKIIQDLFVNVGGKRNTLQLSLDVLNVGNLINKNWGERSGFTGSYWDNNFQVLDLARFEGNTPVYKFSLRDGAQPYNISDEPIGGSRWTGQVGLRYIFN</sequence>
<evidence type="ECO:0000313" key="11">
    <source>
        <dbReference type="Proteomes" id="UP001596405"/>
    </source>
</evidence>
<keyword evidence="5" id="KW-0472">Membrane</keyword>
<dbReference type="RefSeq" id="WP_066615781.1">
    <property type="nucleotide sequence ID" value="NZ_JBHSYQ010000003.1"/>
</dbReference>
<evidence type="ECO:0000256" key="2">
    <source>
        <dbReference type="ARBA" id="ARBA00022448"/>
    </source>
</evidence>
<dbReference type="PANTHER" id="PTHR30069">
    <property type="entry name" value="TONB-DEPENDENT OUTER MEMBRANE RECEPTOR"/>
    <property type="match status" value="1"/>
</dbReference>
<comment type="caution">
    <text evidence="10">The sequence shown here is derived from an EMBL/GenBank/DDBJ whole genome shotgun (WGS) entry which is preliminary data.</text>
</comment>
<dbReference type="Proteomes" id="UP001596405">
    <property type="component" value="Unassembled WGS sequence"/>
</dbReference>
<dbReference type="SUPFAM" id="SSF56935">
    <property type="entry name" value="Porins"/>
    <property type="match status" value="1"/>
</dbReference>
<name>A0ABW2DM80_9BACT</name>
<reference evidence="11" key="1">
    <citation type="journal article" date="2019" name="Int. J. Syst. Evol. Microbiol.">
        <title>The Global Catalogue of Microorganisms (GCM) 10K type strain sequencing project: providing services to taxonomists for standard genome sequencing and annotation.</title>
        <authorList>
            <consortium name="The Broad Institute Genomics Platform"/>
            <consortium name="The Broad Institute Genome Sequencing Center for Infectious Disease"/>
            <person name="Wu L."/>
            <person name="Ma J."/>
        </authorList>
    </citation>
    <scope>NUCLEOTIDE SEQUENCE [LARGE SCALE GENOMIC DNA]</scope>
    <source>
        <strain evidence="11">CGMCC 4.7393</strain>
    </source>
</reference>
<evidence type="ECO:0000256" key="3">
    <source>
        <dbReference type="ARBA" id="ARBA00022452"/>
    </source>
</evidence>
<keyword evidence="2" id="KW-0813">Transport</keyword>
<dbReference type="InterPro" id="IPR008969">
    <property type="entry name" value="CarboxyPept-like_regulatory"/>
</dbReference>
<evidence type="ECO:0000256" key="4">
    <source>
        <dbReference type="ARBA" id="ARBA00022692"/>
    </source>
</evidence>
<dbReference type="EMBL" id="JBHSYQ010000003">
    <property type="protein sequence ID" value="MFC6997433.1"/>
    <property type="molecule type" value="Genomic_DNA"/>
</dbReference>
<evidence type="ECO:0000256" key="1">
    <source>
        <dbReference type="ARBA" id="ARBA00004571"/>
    </source>
</evidence>
<evidence type="ECO:0000313" key="10">
    <source>
        <dbReference type="EMBL" id="MFC6997433.1"/>
    </source>
</evidence>
<dbReference type="Gene3D" id="2.60.40.1120">
    <property type="entry name" value="Carboxypeptidase-like, regulatory domain"/>
    <property type="match status" value="1"/>
</dbReference>
<feature type="domain" description="TonB-dependent transporter Oar-like beta-barrel" evidence="9">
    <location>
        <begin position="352"/>
        <end position="1010"/>
    </location>
</feature>
<keyword evidence="6" id="KW-0998">Cell outer membrane</keyword>
<protein>
    <submittedName>
        <fullName evidence="10">TonB-dependent receptor domain-containing protein</fullName>
    </submittedName>
</protein>
<feature type="domain" description="TonB-dependent transporter Oar-like beta-barrel" evidence="9">
    <location>
        <begin position="244"/>
        <end position="318"/>
    </location>
</feature>
<dbReference type="InterPro" id="IPR039426">
    <property type="entry name" value="TonB-dep_rcpt-like"/>
</dbReference>
<evidence type="ECO:0000259" key="8">
    <source>
        <dbReference type="Pfam" id="PF07715"/>
    </source>
</evidence>
<dbReference type="InterPro" id="IPR037066">
    <property type="entry name" value="Plug_dom_sf"/>
</dbReference>
<dbReference type="InterPro" id="IPR012910">
    <property type="entry name" value="Plug_dom"/>
</dbReference>
<dbReference type="SUPFAM" id="SSF49464">
    <property type="entry name" value="Carboxypeptidase regulatory domain-like"/>
    <property type="match status" value="1"/>
</dbReference>
<dbReference type="Pfam" id="PF07715">
    <property type="entry name" value="Plug"/>
    <property type="match status" value="1"/>
</dbReference>
<dbReference type="Gene3D" id="2.170.130.10">
    <property type="entry name" value="TonB-dependent receptor, plug domain"/>
    <property type="match status" value="1"/>
</dbReference>
<gene>
    <name evidence="10" type="ORF">ACFQHR_07345</name>
</gene>
<accession>A0ABW2DM80</accession>
<organism evidence="10 11">
    <name type="scientific">Rufibacter roseus</name>
    <dbReference type="NCBI Taxonomy" id="1567108"/>
    <lineage>
        <taxon>Bacteria</taxon>
        <taxon>Pseudomonadati</taxon>
        <taxon>Bacteroidota</taxon>
        <taxon>Cytophagia</taxon>
        <taxon>Cytophagales</taxon>
        <taxon>Hymenobacteraceae</taxon>
        <taxon>Rufibacter</taxon>
    </lineage>
</organism>
<keyword evidence="3" id="KW-1134">Transmembrane beta strand</keyword>
<evidence type="ECO:0000256" key="5">
    <source>
        <dbReference type="ARBA" id="ARBA00023136"/>
    </source>
</evidence>
<comment type="subcellular location">
    <subcellularLocation>
        <location evidence="1">Cell outer membrane</location>
        <topology evidence="1">Multi-pass membrane protein</topology>
    </subcellularLocation>
</comment>
<dbReference type="InterPro" id="IPR036942">
    <property type="entry name" value="Beta-barrel_TonB_sf"/>
</dbReference>
<dbReference type="PANTHER" id="PTHR30069:SF46">
    <property type="entry name" value="OAR PROTEIN"/>
    <property type="match status" value="1"/>
</dbReference>
<evidence type="ECO:0000259" key="9">
    <source>
        <dbReference type="Pfam" id="PF25183"/>
    </source>
</evidence>
<dbReference type="Pfam" id="PF25183">
    <property type="entry name" value="OMP_b-brl_4"/>
    <property type="match status" value="2"/>
</dbReference>
<keyword evidence="10" id="KW-0675">Receptor</keyword>
<evidence type="ECO:0000256" key="6">
    <source>
        <dbReference type="ARBA" id="ARBA00023237"/>
    </source>
</evidence>
<evidence type="ECO:0000256" key="7">
    <source>
        <dbReference type="SAM" id="SignalP"/>
    </source>
</evidence>
<dbReference type="InterPro" id="IPR057601">
    <property type="entry name" value="Oar-like_b-barrel"/>
</dbReference>
<feature type="chain" id="PRO_5046086208" evidence="7">
    <location>
        <begin position="21"/>
        <end position="1077"/>
    </location>
</feature>
<feature type="signal peptide" evidence="7">
    <location>
        <begin position="1"/>
        <end position="20"/>
    </location>
</feature>
<dbReference type="Pfam" id="PF13620">
    <property type="entry name" value="CarboxypepD_reg"/>
    <property type="match status" value="1"/>
</dbReference>
<keyword evidence="11" id="KW-1185">Reference proteome</keyword>
<dbReference type="Gene3D" id="2.40.170.20">
    <property type="entry name" value="TonB-dependent receptor, beta-barrel domain"/>
    <property type="match status" value="1"/>
</dbReference>
<keyword evidence="4" id="KW-0812">Transmembrane</keyword>